<evidence type="ECO:0000256" key="16">
    <source>
        <dbReference type="SAM" id="Coils"/>
    </source>
</evidence>
<dbReference type="SMART" id="SM00091">
    <property type="entry name" value="PAS"/>
    <property type="match status" value="2"/>
</dbReference>
<feature type="domain" description="CheR-type methyltransferase" evidence="21">
    <location>
        <begin position="236"/>
        <end position="476"/>
    </location>
</feature>
<dbReference type="GO" id="GO:0008984">
    <property type="term" value="F:protein-glutamate methylesterase activity"/>
    <property type="evidence" value="ECO:0007669"/>
    <property type="project" value="InterPro"/>
</dbReference>
<dbReference type="PANTHER" id="PTHR24422">
    <property type="entry name" value="CHEMOTAXIS PROTEIN METHYLTRANSFERASE"/>
    <property type="match status" value="1"/>
</dbReference>
<dbReference type="GO" id="GO:0005524">
    <property type="term" value="F:ATP binding"/>
    <property type="evidence" value="ECO:0007669"/>
    <property type="project" value="UniProtKB-KW"/>
</dbReference>
<evidence type="ECO:0000256" key="15">
    <source>
        <dbReference type="PROSITE-ProRule" id="PRU00050"/>
    </source>
</evidence>
<name>A0A1V4HUA9_NITVU</name>
<dbReference type="Pfam" id="PF03705">
    <property type="entry name" value="CheR_N"/>
    <property type="match status" value="1"/>
</dbReference>
<dbReference type="NCBIfam" id="TIGR00229">
    <property type="entry name" value="sensory_box"/>
    <property type="match status" value="1"/>
</dbReference>
<feature type="active site" evidence="15">
    <location>
        <position position="67"/>
    </location>
</feature>
<dbReference type="Pfam" id="PF00989">
    <property type="entry name" value="PAS"/>
    <property type="match status" value="1"/>
</dbReference>
<dbReference type="Gene3D" id="3.30.450.20">
    <property type="entry name" value="PAS domain"/>
    <property type="match status" value="2"/>
</dbReference>
<keyword evidence="15" id="KW-0378">Hydrolase</keyword>
<dbReference type="OrthoDB" id="9816309at2"/>
<keyword evidence="6" id="KW-0716">Sensory transduction</keyword>
<dbReference type="InterPro" id="IPR013767">
    <property type="entry name" value="PAS_fold"/>
</dbReference>
<evidence type="ECO:0000259" key="20">
    <source>
        <dbReference type="PROSITE" id="PS50122"/>
    </source>
</evidence>
<keyword evidence="10" id="KW-0547">Nucleotide-binding</keyword>
<evidence type="ECO:0000256" key="6">
    <source>
        <dbReference type="ARBA" id="ARBA00022606"/>
    </source>
</evidence>
<feature type="domain" description="PAC" evidence="19">
    <location>
        <begin position="934"/>
        <end position="986"/>
    </location>
</feature>
<feature type="compositionally biased region" description="Basic and acidic residues" evidence="17">
    <location>
        <begin position="1"/>
        <end position="16"/>
    </location>
</feature>
<dbReference type="Gene3D" id="3.40.50.180">
    <property type="entry name" value="Methylesterase CheB, C-terminal domain"/>
    <property type="match status" value="1"/>
</dbReference>
<dbReference type="Gene3D" id="3.40.50.150">
    <property type="entry name" value="Vaccinia Virus protein VP39"/>
    <property type="match status" value="1"/>
</dbReference>
<dbReference type="InterPro" id="IPR022641">
    <property type="entry name" value="CheR_N"/>
</dbReference>
<dbReference type="GO" id="GO:0004673">
    <property type="term" value="F:protein histidine kinase activity"/>
    <property type="evidence" value="ECO:0007669"/>
    <property type="project" value="UniProtKB-EC"/>
</dbReference>
<dbReference type="SMART" id="SM00911">
    <property type="entry name" value="HWE_HK"/>
    <property type="match status" value="1"/>
</dbReference>
<dbReference type="InterPro" id="IPR050903">
    <property type="entry name" value="Bact_Chemotaxis_MeTrfase"/>
</dbReference>
<evidence type="ECO:0000259" key="19">
    <source>
        <dbReference type="PROSITE" id="PS50113"/>
    </source>
</evidence>
<evidence type="ECO:0000256" key="7">
    <source>
        <dbReference type="ARBA" id="ARBA00022630"/>
    </source>
</evidence>
<reference evidence="22 23" key="1">
    <citation type="submission" date="2017-02" db="EMBL/GenBank/DDBJ databases">
        <title>Genome sequence of the nitrite-oxidizing bacterium Nitrobacter vulgaris strain Ab1.</title>
        <authorList>
            <person name="Mellbye B.L."/>
            <person name="Davis E.W."/>
            <person name="Spieck E."/>
            <person name="Chang J.H."/>
            <person name="Bottomley P.J."/>
            <person name="Sayavedra-Soto L.A."/>
        </authorList>
    </citation>
    <scope>NUCLEOTIDE SEQUENCE [LARGE SCALE GENOMIC DNA]</scope>
    <source>
        <strain evidence="22 23">Ab1</strain>
    </source>
</reference>
<dbReference type="GO" id="GO:0006935">
    <property type="term" value="P:chemotaxis"/>
    <property type="evidence" value="ECO:0007669"/>
    <property type="project" value="UniProtKB-UniRule"/>
</dbReference>
<protein>
    <recommendedName>
        <fullName evidence="3">Blue-light-activated histidine kinase</fullName>
        <ecNumber evidence="2">2.7.13.3</ecNumber>
    </recommendedName>
</protein>
<evidence type="ECO:0000256" key="17">
    <source>
        <dbReference type="SAM" id="MobiDB-lite"/>
    </source>
</evidence>
<dbReference type="Pfam" id="PF01739">
    <property type="entry name" value="CheR"/>
    <property type="match status" value="1"/>
</dbReference>
<dbReference type="InterPro" id="IPR029063">
    <property type="entry name" value="SAM-dependent_MTases_sf"/>
</dbReference>
<evidence type="ECO:0000256" key="12">
    <source>
        <dbReference type="ARBA" id="ARBA00022840"/>
    </source>
</evidence>
<evidence type="ECO:0000256" key="2">
    <source>
        <dbReference type="ARBA" id="ARBA00012438"/>
    </source>
</evidence>
<dbReference type="AlphaFoldDB" id="A0A1V4HUA9"/>
<dbReference type="PROSITE" id="PS50122">
    <property type="entry name" value="CHEB"/>
    <property type="match status" value="1"/>
</dbReference>
<dbReference type="SUPFAM" id="SSF55785">
    <property type="entry name" value="PYP-like sensor domain (PAS domain)"/>
    <property type="match status" value="2"/>
</dbReference>
<evidence type="ECO:0000259" key="18">
    <source>
        <dbReference type="PROSITE" id="PS50112"/>
    </source>
</evidence>
<dbReference type="GO" id="GO:0008757">
    <property type="term" value="F:S-adenosylmethionine-dependent methyltransferase activity"/>
    <property type="evidence" value="ECO:0007669"/>
    <property type="project" value="InterPro"/>
</dbReference>
<comment type="caution">
    <text evidence="22">The sequence shown here is derived from an EMBL/GenBank/DDBJ whole genome shotgun (WGS) entry which is preliminary data.</text>
</comment>
<dbReference type="GO" id="GO:0009881">
    <property type="term" value="F:photoreceptor activity"/>
    <property type="evidence" value="ECO:0007669"/>
    <property type="project" value="UniProtKB-KW"/>
</dbReference>
<evidence type="ECO:0000256" key="3">
    <source>
        <dbReference type="ARBA" id="ARBA00021740"/>
    </source>
</evidence>
<organism evidence="22 23">
    <name type="scientific">Nitrobacter vulgaris</name>
    <dbReference type="NCBI Taxonomy" id="29421"/>
    <lineage>
        <taxon>Bacteria</taxon>
        <taxon>Pseudomonadati</taxon>
        <taxon>Pseudomonadota</taxon>
        <taxon>Alphaproteobacteria</taxon>
        <taxon>Hyphomicrobiales</taxon>
        <taxon>Nitrobacteraceae</taxon>
        <taxon>Nitrobacter</taxon>
    </lineage>
</organism>
<dbReference type="InterPro" id="IPR022642">
    <property type="entry name" value="CheR_C"/>
</dbReference>
<evidence type="ECO:0000256" key="10">
    <source>
        <dbReference type="ARBA" id="ARBA00022741"/>
    </source>
</evidence>
<dbReference type="InterPro" id="IPR000700">
    <property type="entry name" value="PAS-assoc_C"/>
</dbReference>
<dbReference type="InterPro" id="IPR000014">
    <property type="entry name" value="PAS"/>
</dbReference>
<dbReference type="Pfam" id="PF07536">
    <property type="entry name" value="HWE_HK"/>
    <property type="match status" value="1"/>
</dbReference>
<evidence type="ECO:0000256" key="13">
    <source>
        <dbReference type="ARBA" id="ARBA00022991"/>
    </source>
</evidence>
<feature type="active site" evidence="15">
    <location>
        <position position="40"/>
    </location>
</feature>
<keyword evidence="23" id="KW-1185">Reference proteome</keyword>
<feature type="active site" evidence="15">
    <location>
        <position position="159"/>
    </location>
</feature>
<dbReference type="InterPro" id="IPR000780">
    <property type="entry name" value="CheR_MeTrfase"/>
</dbReference>
<evidence type="ECO:0000259" key="21">
    <source>
        <dbReference type="PROSITE" id="PS50123"/>
    </source>
</evidence>
<accession>A0A1V4HUA9</accession>
<dbReference type="SUPFAM" id="SSF53335">
    <property type="entry name" value="S-adenosyl-L-methionine-dependent methyltransferases"/>
    <property type="match status" value="1"/>
</dbReference>
<evidence type="ECO:0000313" key="22">
    <source>
        <dbReference type="EMBL" id="OPH81483.1"/>
    </source>
</evidence>
<sequence>MAREGDKGARGSEKRKVSSSRIAASDSAIGTRLIIGIGASAGGLGAFTSFLSNMPSDSGMAFILVQHLSPDHKSILTDLLAKTTSMPVMEAEDGMQIEANRVFVIPPDSTLTIKDRRISISRPAPPRERRRPIDSFFLSLAEDQGEDAVCIVLSGTGTDGSLGLKTVKESGGLTIAQAESDHTAMSGMPRSAVLTGLVDYILPVEEMPARLLAYRDHLRNVAGHKDGDGVREDAWEHLTAITAMLRIKTDHDFSRYKEATVARRVQRRMQVLQIVQVPVYLERLRDDAQEAEALFRELLIGVTRFFRDPDAFESLRTTALAKIVEAKSPDDTIRIWVPACSTGEEVYSIAILIKEEMERQNRSSKIQIFGTDLDETAVTFGRTGRYRKTSGLSSERLRRWFVDDGDETFPNRSIRESCIFSVHSAIKDPPFSKLDLISCRNLLIYFNHELQDGLLETFRYALKPGGYLFLGPSEGVGRQPESYVLLDKKHRIFQRADAPRGLPGSVPTVSAQQSKRFAAPAQLDDPIERSARRALEKYSPVYVIIDRAHHILRFSGGEFGRYLEPSAGAASLDLLNNLRRSLRPTVRAALLSAISTQAAVNDDAVFEADGKTHAVTIAIEPLAERGAEASAFLVTFIEGRMKPADSGEQGLGPGEQIDSLGALRELSATKAQLQATVEDLETANEEMRSISEEYQSVNEELQSTNEELETSKEEMQSINEELQTINAEMFAKNEALTVLNSDFKNLLDSTQIATIFLDDEFCIKSFTPGMTEIFRLRESDRGRPISDIANLIDYPDLHRDFLKVLRDLSAIEREISLKSLEVTFLMRIRPYRTVENVINGVVITFVDVSARKKVDLALQASEERFSAIVNQATVGVAETDLEGRFVLTNARYGDIVHRSEDELKRLRQHDLIHENDSQRAEQSFQRLIEDGIPFQIELRYLHPDGTPIWVHNSVSLLVQRGGDAPRILTVTQEIGERKRAEERNTLLLGELDHRVKNILAVISSVVTQTLKTSDSPGAFAVDIEGRIAAIARAHGRLTDNGRGAVSLGELVSTELAPYNRTNTNIKIEGPPVEFTPKAGLALAMAIHELASNAAKYGALSKPAGVLSASWQIEKGSSGLLNFSWIETGGPSITEQPSRRGFGSTLIERTLALEFDATVKREFLLSGLKCSIAMPLTPEVIYVSTSRS</sequence>
<keyword evidence="11" id="KW-0418">Kinase</keyword>
<dbReference type="Pfam" id="PF13596">
    <property type="entry name" value="PAS_10"/>
    <property type="match status" value="1"/>
</dbReference>
<evidence type="ECO:0000256" key="4">
    <source>
        <dbReference type="ARBA" id="ARBA00022543"/>
    </source>
</evidence>
<dbReference type="STRING" id="29421.B2M20_17500"/>
<keyword evidence="9" id="KW-0808">Transferase</keyword>
<dbReference type="CDD" id="cd00130">
    <property type="entry name" value="PAS"/>
    <property type="match status" value="1"/>
</dbReference>
<feature type="domain" description="PAS" evidence="18">
    <location>
        <begin position="861"/>
        <end position="931"/>
    </location>
</feature>
<evidence type="ECO:0000313" key="23">
    <source>
        <dbReference type="Proteomes" id="UP000189940"/>
    </source>
</evidence>
<dbReference type="PROSITE" id="PS50112">
    <property type="entry name" value="PAS"/>
    <property type="match status" value="1"/>
</dbReference>
<evidence type="ECO:0000256" key="1">
    <source>
        <dbReference type="ARBA" id="ARBA00000085"/>
    </source>
</evidence>
<dbReference type="SUPFAM" id="SSF52738">
    <property type="entry name" value="Methylesterase CheB, C-terminal domain"/>
    <property type="match status" value="1"/>
</dbReference>
<keyword evidence="15" id="KW-0145">Chemotaxis</keyword>
<dbReference type="InterPro" id="IPR001610">
    <property type="entry name" value="PAC"/>
</dbReference>
<keyword evidence="14" id="KW-0675">Receptor</keyword>
<keyword evidence="13" id="KW-0157">Chromophore</keyword>
<evidence type="ECO:0000256" key="5">
    <source>
        <dbReference type="ARBA" id="ARBA00022553"/>
    </source>
</evidence>
<dbReference type="PROSITE" id="PS50123">
    <property type="entry name" value="CHER"/>
    <property type="match status" value="1"/>
</dbReference>
<dbReference type="PANTHER" id="PTHR24422:SF27">
    <property type="entry name" value="PROTEIN-GLUTAMATE O-METHYLTRANSFERASE"/>
    <property type="match status" value="1"/>
</dbReference>
<dbReference type="InterPro" id="IPR035909">
    <property type="entry name" value="CheB_C"/>
</dbReference>
<evidence type="ECO:0000256" key="9">
    <source>
        <dbReference type="ARBA" id="ARBA00022679"/>
    </source>
</evidence>
<feature type="domain" description="CheB-type methylesterase" evidence="20">
    <location>
        <begin position="28"/>
        <end position="218"/>
    </location>
</feature>
<evidence type="ECO:0000256" key="14">
    <source>
        <dbReference type="ARBA" id="ARBA00023170"/>
    </source>
</evidence>
<gene>
    <name evidence="22" type="ORF">B2M20_17500</name>
</gene>
<dbReference type="RefSeq" id="WP_079448311.1">
    <property type="nucleotide sequence ID" value="NZ_MWPQ01000062.1"/>
</dbReference>
<dbReference type="Proteomes" id="UP000189940">
    <property type="component" value="Unassembled WGS sequence"/>
</dbReference>
<dbReference type="EC" id="2.7.13.3" evidence="2"/>
<dbReference type="EMBL" id="MWPQ01000062">
    <property type="protein sequence ID" value="OPH81483.1"/>
    <property type="molecule type" value="Genomic_DNA"/>
</dbReference>
<dbReference type="PRINTS" id="PR00996">
    <property type="entry name" value="CHERMTFRASE"/>
</dbReference>
<keyword evidence="12" id="KW-0067">ATP-binding</keyword>
<keyword evidence="4" id="KW-0600">Photoreceptor protein</keyword>
<keyword evidence="8" id="KW-0288">FMN</keyword>
<dbReference type="InterPro" id="IPR011102">
    <property type="entry name" value="Sig_transdc_His_kinase_HWE"/>
</dbReference>
<evidence type="ECO:0000256" key="8">
    <source>
        <dbReference type="ARBA" id="ARBA00022643"/>
    </source>
</evidence>
<dbReference type="CDD" id="cd16434">
    <property type="entry name" value="CheB-CheR_fusion"/>
    <property type="match status" value="1"/>
</dbReference>
<dbReference type="GO" id="GO:0000156">
    <property type="term" value="F:phosphorelay response regulator activity"/>
    <property type="evidence" value="ECO:0007669"/>
    <property type="project" value="InterPro"/>
</dbReference>
<keyword evidence="7" id="KW-0285">Flavoprotein</keyword>
<keyword evidence="16" id="KW-0175">Coiled coil</keyword>
<dbReference type="SUPFAM" id="SSF47757">
    <property type="entry name" value="Chemotaxis receptor methyltransferase CheR, N-terminal domain"/>
    <property type="match status" value="1"/>
</dbReference>
<dbReference type="Pfam" id="PF01339">
    <property type="entry name" value="CheB_methylest"/>
    <property type="match status" value="1"/>
</dbReference>
<dbReference type="GO" id="GO:0005737">
    <property type="term" value="C:cytoplasm"/>
    <property type="evidence" value="ECO:0007669"/>
    <property type="project" value="InterPro"/>
</dbReference>
<dbReference type="InterPro" id="IPR035965">
    <property type="entry name" value="PAS-like_dom_sf"/>
</dbReference>
<feature type="coiled-coil region" evidence="16">
    <location>
        <begin position="663"/>
        <end position="728"/>
    </location>
</feature>
<proteinExistence type="predicted"/>
<feature type="region of interest" description="Disordered" evidence="17">
    <location>
        <begin position="1"/>
        <end position="21"/>
    </location>
</feature>
<evidence type="ECO:0000256" key="11">
    <source>
        <dbReference type="ARBA" id="ARBA00022777"/>
    </source>
</evidence>
<dbReference type="PROSITE" id="PS50113">
    <property type="entry name" value="PAC"/>
    <property type="match status" value="1"/>
</dbReference>
<dbReference type="GO" id="GO:0006355">
    <property type="term" value="P:regulation of DNA-templated transcription"/>
    <property type="evidence" value="ECO:0007669"/>
    <property type="project" value="InterPro"/>
</dbReference>
<keyword evidence="5" id="KW-0597">Phosphoprotein</keyword>
<comment type="catalytic activity">
    <reaction evidence="1">
        <text>ATP + protein L-histidine = ADP + protein N-phospho-L-histidine.</text>
        <dbReference type="EC" id="2.7.13.3"/>
    </reaction>
</comment>
<dbReference type="SMART" id="SM00086">
    <property type="entry name" value="PAC"/>
    <property type="match status" value="1"/>
</dbReference>
<dbReference type="InterPro" id="IPR000673">
    <property type="entry name" value="Sig_transdc_resp-reg_Me-estase"/>
</dbReference>
<dbReference type="SMART" id="SM00138">
    <property type="entry name" value="MeTrc"/>
    <property type="match status" value="1"/>
</dbReference>